<organism evidence="2 3">
    <name type="scientific">Petrolisthes manimaculis</name>
    <dbReference type="NCBI Taxonomy" id="1843537"/>
    <lineage>
        <taxon>Eukaryota</taxon>
        <taxon>Metazoa</taxon>
        <taxon>Ecdysozoa</taxon>
        <taxon>Arthropoda</taxon>
        <taxon>Crustacea</taxon>
        <taxon>Multicrustacea</taxon>
        <taxon>Malacostraca</taxon>
        <taxon>Eumalacostraca</taxon>
        <taxon>Eucarida</taxon>
        <taxon>Decapoda</taxon>
        <taxon>Pleocyemata</taxon>
        <taxon>Anomura</taxon>
        <taxon>Galatheoidea</taxon>
        <taxon>Porcellanidae</taxon>
        <taxon>Petrolisthes</taxon>
    </lineage>
</organism>
<dbReference type="Proteomes" id="UP001292094">
    <property type="component" value="Unassembled WGS sequence"/>
</dbReference>
<dbReference type="EMBL" id="JAWZYT010005547">
    <property type="protein sequence ID" value="KAK4290267.1"/>
    <property type="molecule type" value="Genomic_DNA"/>
</dbReference>
<accession>A0AAE1TM22</accession>
<evidence type="ECO:0000256" key="1">
    <source>
        <dbReference type="SAM" id="MobiDB-lite"/>
    </source>
</evidence>
<evidence type="ECO:0000313" key="2">
    <source>
        <dbReference type="EMBL" id="KAK4290267.1"/>
    </source>
</evidence>
<proteinExistence type="predicted"/>
<gene>
    <name evidence="2" type="ORF">Pmani_036817</name>
</gene>
<feature type="region of interest" description="Disordered" evidence="1">
    <location>
        <begin position="35"/>
        <end position="62"/>
    </location>
</feature>
<protein>
    <submittedName>
        <fullName evidence="2">Uncharacterized protein</fullName>
    </submittedName>
</protein>
<reference evidence="2" key="1">
    <citation type="submission" date="2023-11" db="EMBL/GenBank/DDBJ databases">
        <title>Genome assemblies of two species of porcelain crab, Petrolisthes cinctipes and Petrolisthes manimaculis (Anomura: Porcellanidae).</title>
        <authorList>
            <person name="Angst P."/>
        </authorList>
    </citation>
    <scope>NUCLEOTIDE SEQUENCE</scope>
    <source>
        <strain evidence="2">PB745_02</strain>
        <tissue evidence="2">Gill</tissue>
    </source>
</reference>
<keyword evidence="3" id="KW-1185">Reference proteome</keyword>
<comment type="caution">
    <text evidence="2">The sequence shown here is derived from an EMBL/GenBank/DDBJ whole genome shotgun (WGS) entry which is preliminary data.</text>
</comment>
<feature type="non-terminal residue" evidence="2">
    <location>
        <position position="1"/>
    </location>
</feature>
<name>A0AAE1TM22_9EUCA</name>
<dbReference type="AlphaFoldDB" id="A0AAE1TM22"/>
<sequence length="109" mass="11902">NLEQGCVDACEGWSEGVVARGTELGGQCQSVRQCGGAHGPRRSQVFSSPLPRHPYTTRSSLTTTDTCTRPVLEFVLTKHSGVAHRQRNCHSLGAPITAPESERDIRRFI</sequence>
<evidence type="ECO:0000313" key="3">
    <source>
        <dbReference type="Proteomes" id="UP001292094"/>
    </source>
</evidence>